<keyword evidence="3" id="KW-1003">Cell membrane</keyword>
<keyword evidence="7 8" id="KW-0472">Membrane</keyword>
<keyword evidence="10" id="KW-1185">Reference proteome</keyword>
<dbReference type="PANTHER" id="PTHR11040">
    <property type="entry name" value="ZINC/IRON TRANSPORTER"/>
    <property type="match status" value="1"/>
</dbReference>
<dbReference type="STRING" id="1121266.SAMN02745883_00656"/>
<dbReference type="Proteomes" id="UP000184082">
    <property type="component" value="Unassembled WGS sequence"/>
</dbReference>
<feature type="transmembrane region" description="Helical" evidence="8">
    <location>
        <begin position="103"/>
        <end position="126"/>
    </location>
</feature>
<keyword evidence="4 8" id="KW-0812">Transmembrane</keyword>
<feature type="transmembrane region" description="Helical" evidence="8">
    <location>
        <begin position="132"/>
        <end position="153"/>
    </location>
</feature>
<evidence type="ECO:0000256" key="1">
    <source>
        <dbReference type="ARBA" id="ARBA00004651"/>
    </source>
</evidence>
<gene>
    <name evidence="9" type="ORF">SAMN02745883_00656</name>
</gene>
<evidence type="ECO:0000256" key="8">
    <source>
        <dbReference type="SAM" id="Phobius"/>
    </source>
</evidence>
<sequence>MTAFIAGTFAGLLTGIGTLPLLFVKNVSKVIEDSLLGFAAGIMIFASSFNLIDPALKEGNIIQVVLGLLLGAVIMALIEKIIPHIHLDKFKLIEFKDDAMRKTFLLLTAIIIHNIPEGLAIGVGYSSGKDNIGLALAIAIGIQNAPEGLVIAAPLIEKGYSKYKAIMFGFFAGIGEPIAALVGVFVGDILKSLMPFILSLAAGAMYYVVSHELIPESHCNGNQMKATFGVILGFMTMLVIDYVVK</sequence>
<feature type="transmembrane region" description="Helical" evidence="8">
    <location>
        <begin position="193"/>
        <end position="214"/>
    </location>
</feature>
<evidence type="ECO:0000256" key="3">
    <source>
        <dbReference type="ARBA" id="ARBA00022475"/>
    </source>
</evidence>
<organism evidence="9 10">
    <name type="scientific">Caminicella sporogenes DSM 14501</name>
    <dbReference type="NCBI Taxonomy" id="1121266"/>
    <lineage>
        <taxon>Bacteria</taxon>
        <taxon>Bacillati</taxon>
        <taxon>Bacillota</taxon>
        <taxon>Clostridia</taxon>
        <taxon>Peptostreptococcales</taxon>
        <taxon>Caminicellaceae</taxon>
        <taxon>Caminicella</taxon>
    </lineage>
</organism>
<protein>
    <submittedName>
        <fullName evidence="9">Zinc transporter, ZIP family</fullName>
    </submittedName>
</protein>
<feature type="transmembrane region" description="Helical" evidence="8">
    <location>
        <begin position="64"/>
        <end position="82"/>
    </location>
</feature>
<comment type="similarity">
    <text evidence="2">Belongs to the ZIP transporter (TC 2.A.5) family.</text>
</comment>
<proteinExistence type="inferred from homology"/>
<evidence type="ECO:0000256" key="2">
    <source>
        <dbReference type="ARBA" id="ARBA00006939"/>
    </source>
</evidence>
<dbReference type="InterPro" id="IPR003689">
    <property type="entry name" value="ZIP"/>
</dbReference>
<comment type="subcellular location">
    <subcellularLocation>
        <location evidence="1">Cell membrane</location>
        <topology evidence="1">Multi-pass membrane protein</topology>
    </subcellularLocation>
</comment>
<feature type="transmembrane region" description="Helical" evidence="8">
    <location>
        <begin position="35"/>
        <end position="52"/>
    </location>
</feature>
<keyword evidence="5" id="KW-0862">Zinc</keyword>
<dbReference type="EMBL" id="FRAJ01000005">
    <property type="protein sequence ID" value="SHJ87325.1"/>
    <property type="molecule type" value="Genomic_DNA"/>
</dbReference>
<dbReference type="PANTHER" id="PTHR11040:SF211">
    <property type="entry name" value="ZINC TRANSPORTER ZIP11"/>
    <property type="match status" value="1"/>
</dbReference>
<accession>A0A1M6MUZ3</accession>
<dbReference type="Pfam" id="PF02535">
    <property type="entry name" value="Zip"/>
    <property type="match status" value="1"/>
</dbReference>
<keyword evidence="6 8" id="KW-1133">Transmembrane helix</keyword>
<evidence type="ECO:0000313" key="9">
    <source>
        <dbReference type="EMBL" id="SHJ87325.1"/>
    </source>
</evidence>
<dbReference type="GO" id="GO:0005385">
    <property type="term" value="F:zinc ion transmembrane transporter activity"/>
    <property type="evidence" value="ECO:0007669"/>
    <property type="project" value="TreeGrafter"/>
</dbReference>
<dbReference type="AlphaFoldDB" id="A0A1M6MUZ3"/>
<evidence type="ECO:0000256" key="7">
    <source>
        <dbReference type="ARBA" id="ARBA00023136"/>
    </source>
</evidence>
<feature type="transmembrane region" description="Helical" evidence="8">
    <location>
        <begin position="226"/>
        <end position="244"/>
    </location>
</feature>
<name>A0A1M6MUZ3_9FIRM</name>
<evidence type="ECO:0000256" key="5">
    <source>
        <dbReference type="ARBA" id="ARBA00022833"/>
    </source>
</evidence>
<dbReference type="GO" id="GO:0005886">
    <property type="term" value="C:plasma membrane"/>
    <property type="evidence" value="ECO:0007669"/>
    <property type="project" value="UniProtKB-SubCell"/>
</dbReference>
<feature type="transmembrane region" description="Helical" evidence="8">
    <location>
        <begin position="6"/>
        <end position="23"/>
    </location>
</feature>
<dbReference type="RefSeq" id="WP_072965953.1">
    <property type="nucleotide sequence ID" value="NZ_FRAJ01000005.1"/>
</dbReference>
<evidence type="ECO:0000256" key="6">
    <source>
        <dbReference type="ARBA" id="ARBA00022989"/>
    </source>
</evidence>
<reference evidence="9 10" key="1">
    <citation type="submission" date="2016-11" db="EMBL/GenBank/DDBJ databases">
        <authorList>
            <person name="Jaros S."/>
            <person name="Januszkiewicz K."/>
            <person name="Wedrychowicz H."/>
        </authorList>
    </citation>
    <scope>NUCLEOTIDE SEQUENCE [LARGE SCALE GENOMIC DNA]</scope>
    <source>
        <strain evidence="9 10">DSM 14501</strain>
    </source>
</reference>
<evidence type="ECO:0000313" key="10">
    <source>
        <dbReference type="Proteomes" id="UP000184082"/>
    </source>
</evidence>
<evidence type="ECO:0000256" key="4">
    <source>
        <dbReference type="ARBA" id="ARBA00022692"/>
    </source>
</evidence>
<feature type="transmembrane region" description="Helical" evidence="8">
    <location>
        <begin position="165"/>
        <end position="187"/>
    </location>
</feature>